<keyword evidence="3" id="KW-1185">Reference proteome</keyword>
<proteinExistence type="predicted"/>
<reference evidence="2 3" key="1">
    <citation type="journal article" date="2016" name="Mol. Biol. Evol.">
        <title>Comparative Genomics of Early-Diverging Mushroom-Forming Fungi Provides Insights into the Origins of Lignocellulose Decay Capabilities.</title>
        <authorList>
            <person name="Nagy L.G."/>
            <person name="Riley R."/>
            <person name="Tritt A."/>
            <person name="Adam C."/>
            <person name="Daum C."/>
            <person name="Floudas D."/>
            <person name="Sun H."/>
            <person name="Yadav J.S."/>
            <person name="Pangilinan J."/>
            <person name="Larsson K.H."/>
            <person name="Matsuura K."/>
            <person name="Barry K."/>
            <person name="Labutti K."/>
            <person name="Kuo R."/>
            <person name="Ohm R.A."/>
            <person name="Bhattacharya S.S."/>
            <person name="Shirouzu T."/>
            <person name="Yoshinaga Y."/>
            <person name="Martin F.M."/>
            <person name="Grigoriev I.V."/>
            <person name="Hibbett D.S."/>
        </authorList>
    </citation>
    <scope>NUCLEOTIDE SEQUENCE [LARGE SCALE GENOMIC DNA]</scope>
    <source>
        <strain evidence="2 3">L-15889</strain>
    </source>
</reference>
<dbReference type="PANTHER" id="PTHR43591:SF24">
    <property type="entry name" value="2-METHOXY-6-POLYPRENYL-1,4-BENZOQUINOL METHYLASE, MITOCHONDRIAL"/>
    <property type="match status" value="1"/>
</dbReference>
<name>A0A165S0S8_9APHY</name>
<accession>A0A165S0S8</accession>
<keyword evidence="2" id="KW-0808">Transferase</keyword>
<protein>
    <submittedName>
        <fullName evidence="2">S-adenosyl-L-methionine-dependent methyltransferase</fullName>
    </submittedName>
</protein>
<dbReference type="InterPro" id="IPR029063">
    <property type="entry name" value="SAM-dependent_MTases_sf"/>
</dbReference>
<dbReference type="Pfam" id="PF13847">
    <property type="entry name" value="Methyltransf_31"/>
    <property type="match status" value="1"/>
</dbReference>
<dbReference type="PROSITE" id="PS50007">
    <property type="entry name" value="PIPLC_X_DOMAIN"/>
    <property type="match status" value="1"/>
</dbReference>
<organism evidence="2 3">
    <name type="scientific">Daedalea quercina L-15889</name>
    <dbReference type="NCBI Taxonomy" id="1314783"/>
    <lineage>
        <taxon>Eukaryota</taxon>
        <taxon>Fungi</taxon>
        <taxon>Dikarya</taxon>
        <taxon>Basidiomycota</taxon>
        <taxon>Agaricomycotina</taxon>
        <taxon>Agaricomycetes</taxon>
        <taxon>Polyporales</taxon>
        <taxon>Fomitopsis</taxon>
    </lineage>
</organism>
<gene>
    <name evidence="2" type="ORF">DAEQUDRAFT_724370</name>
</gene>
<dbReference type="OrthoDB" id="10017101at2759"/>
<feature type="domain" description="Methyltransferase" evidence="1">
    <location>
        <begin position="38"/>
        <end position="156"/>
    </location>
</feature>
<evidence type="ECO:0000313" key="3">
    <source>
        <dbReference type="Proteomes" id="UP000076727"/>
    </source>
</evidence>
<dbReference type="Proteomes" id="UP000076727">
    <property type="component" value="Unassembled WGS sequence"/>
</dbReference>
<sequence length="273" mass="30260">MSDSTPSATYINGHHESVLRSHKSRTAENSAGYLLPHIKPGMRILDVGCGPGTISIDFAKHVAHGHVVGVENSPEVLVEARAAAVSQCVSNIEFVVGDIHALDFPDGAFDVVHAHQVLQHISDPAGALREMRRVTKCGGLVATRESDLNTMTWFPENDALVEWRDLHIRVGRALGGEPNAGRRLVSWALAAGFPRKDITAASTSWCYSDPEERAWWSIMWQDRILNSSFARHVLDGGYATQEDLERMAQAWRKWGEQEDGWFAFLHGEVLCRV</sequence>
<evidence type="ECO:0000313" key="2">
    <source>
        <dbReference type="EMBL" id="KZT71391.1"/>
    </source>
</evidence>
<dbReference type="SUPFAM" id="SSF53335">
    <property type="entry name" value="S-adenosyl-L-methionine-dependent methyltransferases"/>
    <property type="match status" value="1"/>
</dbReference>
<dbReference type="AlphaFoldDB" id="A0A165S0S8"/>
<dbReference type="InterPro" id="IPR025714">
    <property type="entry name" value="Methyltranfer_dom"/>
</dbReference>
<dbReference type="GO" id="GO:0032259">
    <property type="term" value="P:methylation"/>
    <property type="evidence" value="ECO:0007669"/>
    <property type="project" value="UniProtKB-KW"/>
</dbReference>
<keyword evidence="2" id="KW-0489">Methyltransferase</keyword>
<dbReference type="GO" id="GO:0008168">
    <property type="term" value="F:methyltransferase activity"/>
    <property type="evidence" value="ECO:0007669"/>
    <property type="project" value="UniProtKB-KW"/>
</dbReference>
<dbReference type="PANTHER" id="PTHR43591">
    <property type="entry name" value="METHYLTRANSFERASE"/>
    <property type="match status" value="1"/>
</dbReference>
<evidence type="ECO:0000259" key="1">
    <source>
        <dbReference type="Pfam" id="PF13847"/>
    </source>
</evidence>
<dbReference type="STRING" id="1314783.A0A165S0S8"/>
<dbReference type="EMBL" id="KV429046">
    <property type="protein sequence ID" value="KZT71391.1"/>
    <property type="molecule type" value="Genomic_DNA"/>
</dbReference>
<dbReference type="CDD" id="cd02440">
    <property type="entry name" value="AdoMet_MTases"/>
    <property type="match status" value="1"/>
</dbReference>
<dbReference type="Gene3D" id="3.40.50.150">
    <property type="entry name" value="Vaccinia Virus protein VP39"/>
    <property type="match status" value="1"/>
</dbReference>